<name>A0A7X2TD21_9CLOT</name>
<evidence type="ECO:0000256" key="1">
    <source>
        <dbReference type="ARBA" id="ARBA00004651"/>
    </source>
</evidence>
<accession>A0A7X2TD21</accession>
<dbReference type="GO" id="GO:0005886">
    <property type="term" value="C:plasma membrane"/>
    <property type="evidence" value="ECO:0007669"/>
    <property type="project" value="UniProtKB-SubCell"/>
</dbReference>
<feature type="transmembrane region" description="Helical" evidence="6">
    <location>
        <begin position="215"/>
        <end position="235"/>
    </location>
</feature>
<feature type="transmembrane region" description="Helical" evidence="6">
    <location>
        <begin position="242"/>
        <end position="268"/>
    </location>
</feature>
<keyword evidence="3 6" id="KW-0812">Transmembrane</keyword>
<keyword evidence="2" id="KW-1003">Cell membrane</keyword>
<evidence type="ECO:0000256" key="6">
    <source>
        <dbReference type="SAM" id="Phobius"/>
    </source>
</evidence>
<dbReference type="InterPro" id="IPR001851">
    <property type="entry name" value="ABC_transp_permease"/>
</dbReference>
<dbReference type="PANTHER" id="PTHR32196:SF69">
    <property type="entry name" value="BRANCHED-CHAIN AMINO ACID TRANSPORT SYSTEM, PERMEASE PROTEIN"/>
    <property type="match status" value="1"/>
</dbReference>
<keyword evidence="8" id="KW-1185">Reference proteome</keyword>
<feature type="transmembrane region" description="Helical" evidence="6">
    <location>
        <begin position="38"/>
        <end position="58"/>
    </location>
</feature>
<keyword evidence="4 6" id="KW-1133">Transmembrane helix</keyword>
<keyword evidence="5 6" id="KW-0472">Membrane</keyword>
<dbReference type="Pfam" id="PF02653">
    <property type="entry name" value="BPD_transp_2"/>
    <property type="match status" value="1"/>
</dbReference>
<feature type="transmembrane region" description="Helical" evidence="6">
    <location>
        <begin position="93"/>
        <end position="112"/>
    </location>
</feature>
<dbReference type="AlphaFoldDB" id="A0A7X2TD21"/>
<sequence>MTTILFGIFEEGLIYAIMALGVYITYKILDFPDLSVDGTFPLGAALTAAGIAKGFPFIGFLNPVAALFLSFGAGALAGCVTGLIHVKLKVRDLLSGIIVMTALYSINLRIAGQANLPFFGKNTVFINEVLQRIVPEAFKPYTVTIILFLIVVICKLLLDAYLKTRSGYLLRAVGDNDVLVTSLAKDKGSVKIIGLAIANGFAALAGSIYCQQQRFFEASVSTGTIVIGLANVIIGTQLLKRFGFVASTTAVIIGSIVYKACVSLALSLGDVAIRLGRVTISFPVAASDLKLITSILFLIILVASSSRGKKVKSHA</sequence>
<comment type="caution">
    <text evidence="7">The sequence shown here is derived from an EMBL/GenBank/DDBJ whole genome shotgun (WGS) entry which is preliminary data.</text>
</comment>
<evidence type="ECO:0000256" key="4">
    <source>
        <dbReference type="ARBA" id="ARBA00022989"/>
    </source>
</evidence>
<feature type="transmembrane region" description="Helical" evidence="6">
    <location>
        <begin position="192"/>
        <end position="209"/>
    </location>
</feature>
<feature type="transmembrane region" description="Helical" evidence="6">
    <location>
        <begin position="64"/>
        <end position="86"/>
    </location>
</feature>
<protein>
    <submittedName>
        <fullName evidence="7">ABC transporter permease</fullName>
    </submittedName>
</protein>
<gene>
    <name evidence="7" type="ORF">FYJ39_13605</name>
</gene>
<proteinExistence type="predicted"/>
<feature type="transmembrane region" description="Helical" evidence="6">
    <location>
        <begin position="280"/>
        <end position="303"/>
    </location>
</feature>
<organism evidence="7 8">
    <name type="scientific">Clostridium porci</name>
    <dbReference type="NCBI Taxonomy" id="2605778"/>
    <lineage>
        <taxon>Bacteria</taxon>
        <taxon>Bacillati</taxon>
        <taxon>Bacillota</taxon>
        <taxon>Clostridia</taxon>
        <taxon>Eubacteriales</taxon>
        <taxon>Clostridiaceae</taxon>
        <taxon>Clostridium</taxon>
    </lineage>
</organism>
<evidence type="ECO:0000256" key="5">
    <source>
        <dbReference type="ARBA" id="ARBA00023136"/>
    </source>
</evidence>
<evidence type="ECO:0000313" key="7">
    <source>
        <dbReference type="EMBL" id="MSS37584.1"/>
    </source>
</evidence>
<reference evidence="7 8" key="1">
    <citation type="submission" date="2019-08" db="EMBL/GenBank/DDBJ databases">
        <title>In-depth cultivation of the pig gut microbiome towards novel bacterial diversity and tailored functional studies.</title>
        <authorList>
            <person name="Wylensek D."/>
            <person name="Hitch T.C.A."/>
            <person name="Clavel T."/>
        </authorList>
    </citation>
    <scope>NUCLEOTIDE SEQUENCE [LARGE SCALE GENOMIC DNA]</scope>
    <source>
        <strain evidence="7 8">WCA-389-WT-23D1</strain>
    </source>
</reference>
<dbReference type="Proteomes" id="UP000429958">
    <property type="component" value="Unassembled WGS sequence"/>
</dbReference>
<dbReference type="EMBL" id="VUMD01000012">
    <property type="protein sequence ID" value="MSS37584.1"/>
    <property type="molecule type" value="Genomic_DNA"/>
</dbReference>
<feature type="transmembrane region" description="Helical" evidence="6">
    <location>
        <begin position="6"/>
        <end position="26"/>
    </location>
</feature>
<evidence type="ECO:0000256" key="3">
    <source>
        <dbReference type="ARBA" id="ARBA00022692"/>
    </source>
</evidence>
<evidence type="ECO:0000313" key="8">
    <source>
        <dbReference type="Proteomes" id="UP000429958"/>
    </source>
</evidence>
<feature type="transmembrane region" description="Helical" evidence="6">
    <location>
        <begin position="141"/>
        <end position="162"/>
    </location>
</feature>
<dbReference type="RefSeq" id="WP_154473031.1">
    <property type="nucleotide sequence ID" value="NZ_VUMD01000012.1"/>
</dbReference>
<dbReference type="PANTHER" id="PTHR32196">
    <property type="entry name" value="ABC TRANSPORTER PERMEASE PROTEIN YPHD-RELATED-RELATED"/>
    <property type="match status" value="1"/>
</dbReference>
<dbReference type="GO" id="GO:0022857">
    <property type="term" value="F:transmembrane transporter activity"/>
    <property type="evidence" value="ECO:0007669"/>
    <property type="project" value="InterPro"/>
</dbReference>
<evidence type="ECO:0000256" key="2">
    <source>
        <dbReference type="ARBA" id="ARBA00022475"/>
    </source>
</evidence>
<comment type="subcellular location">
    <subcellularLocation>
        <location evidence="1">Cell membrane</location>
        <topology evidence="1">Multi-pass membrane protein</topology>
    </subcellularLocation>
</comment>
<dbReference type="CDD" id="cd06574">
    <property type="entry name" value="TM_PBP1_branched-chain-AA_like"/>
    <property type="match status" value="1"/>
</dbReference>